<feature type="compositionally biased region" description="Basic and acidic residues" evidence="1">
    <location>
        <begin position="7"/>
        <end position="16"/>
    </location>
</feature>
<feature type="compositionally biased region" description="Polar residues" evidence="1">
    <location>
        <begin position="70"/>
        <end position="86"/>
    </location>
</feature>
<feature type="compositionally biased region" description="Low complexity" evidence="1">
    <location>
        <begin position="256"/>
        <end position="319"/>
    </location>
</feature>
<accession>A0ABQ7GQU5</accession>
<feature type="compositionally biased region" description="Polar residues" evidence="1">
    <location>
        <begin position="322"/>
        <end position="331"/>
    </location>
</feature>
<dbReference type="InterPro" id="IPR037695">
    <property type="entry name" value="IQUB"/>
</dbReference>
<sequence>MEQQQAEDNRPEEVEAMHGANPSEQQDEGTSTVATAANSEDAGYIGSYTADASEGKREPAAPIDGMPPADQQTPSTSEQHQETNIQAAPDNGTEGRAGSRQSSAKSEHEQSSAEVQHSETEGKGEGAGEAPPHQPERPSHSAGSAHSSKQLQGQEPAAGSGQASPATGEPSQGHQQGSSRGSSAKAAASGEQQQQQQLEQRTPSRAGSAKGAPPTAQQPQQQPSSRGNSAKGTPSEAQQQQPQQQPSSRGGSAKGAAPAAQEHQQQQPSSRGGSAKGAPPAPQQQQQQQQPSSRGGSAKAAPPAALQQQQQQPSSRGGSAKSGGTAQQQHRPMSREGGGAAYAAQAEAAARSKAQAAEASGYIAPGLRLIDVEVAQGPGLPNRLLRVLMDYTQADPKPYMGGNRNKLTSTVFHHAVTQTPKAPRYLGVEPKLERTTQTVKVKHHTAQTNREAATQMERPGLVLDTSNDVERVPGRYQTSEEWMEIVDRSVRLIQRWTRGWFGRKRAAYLQKTKLQREAFLRGEEAKAQAAADKHRQTEIERRMHPRTAADFEILYNELEAWRLQETYKIVNANLPKEKEQLMLQQLLHKETKLLQTIDRLKINANHENKDVRIQRTLGEMSKPKTFELRNGTKVEVHTPFTTRAKELMQLYNGLNLPMLTVDERLDVLLHVKWTVKEFDCNLTREIVELVDREADLLNRGRSPKMLEGLRKRISSLFLSFIETPEFNPVSAQYQVVPMDFEQYMFEKLEKSTARTTASSKSNFATITRAD</sequence>
<comment type="caution">
    <text evidence="3">The sequence shown here is derived from an EMBL/GenBank/DDBJ whole genome shotgun (WGS) entry which is preliminary data.</text>
</comment>
<feature type="compositionally biased region" description="Polar residues" evidence="1">
    <location>
        <begin position="22"/>
        <end position="38"/>
    </location>
</feature>
<dbReference type="PANTHER" id="PTHR21074">
    <property type="entry name" value="IQ AND UBIQUITIN-LIKE DOMAIN-CONTAINING PROTEIN"/>
    <property type="match status" value="1"/>
</dbReference>
<evidence type="ECO:0000313" key="4">
    <source>
        <dbReference type="Proteomes" id="UP000815325"/>
    </source>
</evidence>
<dbReference type="Proteomes" id="UP000815325">
    <property type="component" value="Unassembled WGS sequence"/>
</dbReference>
<evidence type="ECO:0000256" key="1">
    <source>
        <dbReference type="SAM" id="MobiDB-lite"/>
    </source>
</evidence>
<feature type="compositionally biased region" description="Basic and acidic residues" evidence="1">
    <location>
        <begin position="105"/>
        <end position="126"/>
    </location>
</feature>
<protein>
    <recommendedName>
        <fullName evidence="2">IQ motif and ubiquitin-like domain-containing protein</fullName>
    </recommendedName>
</protein>
<feature type="compositionally biased region" description="Polar residues" evidence="1">
    <location>
        <begin position="224"/>
        <end position="237"/>
    </location>
</feature>
<gene>
    <name evidence="3" type="ORF">DUNSADRAFT_5210</name>
</gene>
<organism evidence="3 4">
    <name type="scientific">Dunaliella salina</name>
    <name type="common">Green alga</name>
    <name type="synonym">Protococcus salinus</name>
    <dbReference type="NCBI Taxonomy" id="3046"/>
    <lineage>
        <taxon>Eukaryota</taxon>
        <taxon>Viridiplantae</taxon>
        <taxon>Chlorophyta</taxon>
        <taxon>core chlorophytes</taxon>
        <taxon>Chlorophyceae</taxon>
        <taxon>CS clade</taxon>
        <taxon>Chlamydomonadales</taxon>
        <taxon>Dunaliellaceae</taxon>
        <taxon>Dunaliella</taxon>
    </lineage>
</organism>
<feature type="compositionally biased region" description="Polar residues" evidence="1">
    <location>
        <begin position="141"/>
        <end position="153"/>
    </location>
</feature>
<feature type="compositionally biased region" description="Low complexity" evidence="1">
    <location>
        <begin position="171"/>
        <end position="197"/>
    </location>
</feature>
<dbReference type="EMBL" id="MU069636">
    <property type="protein sequence ID" value="KAF5836933.1"/>
    <property type="molecule type" value="Genomic_DNA"/>
</dbReference>
<dbReference type="Pfam" id="PF25805">
    <property type="entry name" value="IQUB"/>
    <property type="match status" value="1"/>
</dbReference>
<feature type="domain" description="IQ motif and ubiquitin-like" evidence="2">
    <location>
        <begin position="607"/>
        <end position="742"/>
    </location>
</feature>
<feature type="region of interest" description="Disordered" evidence="1">
    <location>
        <begin position="1"/>
        <end position="342"/>
    </location>
</feature>
<name>A0ABQ7GQU5_DUNSA</name>
<proteinExistence type="predicted"/>
<evidence type="ECO:0000313" key="3">
    <source>
        <dbReference type="EMBL" id="KAF5836933.1"/>
    </source>
</evidence>
<dbReference type="PANTHER" id="PTHR21074:SF0">
    <property type="entry name" value="IQ AND UBIQUITIN-LIKE DOMAIN-CONTAINING PROTEIN"/>
    <property type="match status" value="1"/>
</dbReference>
<dbReference type="InterPro" id="IPR057887">
    <property type="entry name" value="IQUB_helical"/>
</dbReference>
<evidence type="ECO:0000259" key="2">
    <source>
        <dbReference type="Pfam" id="PF25805"/>
    </source>
</evidence>
<feature type="compositionally biased region" description="Low complexity" evidence="1">
    <location>
        <begin position="212"/>
        <end position="223"/>
    </location>
</feature>
<reference evidence="3" key="1">
    <citation type="submission" date="2017-08" db="EMBL/GenBank/DDBJ databases">
        <authorList>
            <person name="Polle J.E."/>
            <person name="Barry K."/>
            <person name="Cushman J."/>
            <person name="Schmutz J."/>
            <person name="Tran D."/>
            <person name="Hathwaick L.T."/>
            <person name="Yim W.C."/>
            <person name="Jenkins J."/>
            <person name="Mckie-Krisberg Z.M."/>
            <person name="Prochnik S."/>
            <person name="Lindquist E."/>
            <person name="Dockter R.B."/>
            <person name="Adam C."/>
            <person name="Molina H."/>
            <person name="Bunkerborg J."/>
            <person name="Jin E."/>
            <person name="Buchheim M."/>
            <person name="Magnuson J."/>
        </authorList>
    </citation>
    <scope>NUCLEOTIDE SEQUENCE</scope>
    <source>
        <strain evidence="3">CCAP 19/18</strain>
    </source>
</reference>
<keyword evidence="4" id="KW-1185">Reference proteome</keyword>